<dbReference type="STRING" id="43151.W5JJG7"/>
<dbReference type="OMA" id="VPDWLYA"/>
<evidence type="ECO:0000313" key="6">
    <source>
        <dbReference type="Proteomes" id="UP000000673"/>
    </source>
</evidence>
<dbReference type="SUPFAM" id="SSF82171">
    <property type="entry name" value="DPP6 N-terminal domain-like"/>
    <property type="match status" value="1"/>
</dbReference>
<dbReference type="HOGENOM" id="CLU_006105_4_0_1"/>
<dbReference type="AlphaFoldDB" id="W5JJG7"/>
<evidence type="ECO:0000256" key="1">
    <source>
        <dbReference type="SAM" id="MobiDB-lite"/>
    </source>
</evidence>
<feature type="domain" description="Dipeptidylpeptidase IV N-terminal" evidence="3">
    <location>
        <begin position="291"/>
        <end position="651"/>
    </location>
</feature>
<evidence type="ECO:0000313" key="5">
    <source>
        <dbReference type="EnsemblMetazoa" id="ADAC003736-PA"/>
    </source>
</evidence>
<dbReference type="InterPro" id="IPR029058">
    <property type="entry name" value="AB_hydrolase_fold"/>
</dbReference>
<dbReference type="VEuPathDB" id="VectorBase:ADAR2_000555"/>
<accession>W5JJG7</accession>
<evidence type="ECO:0000259" key="2">
    <source>
        <dbReference type="Pfam" id="PF00326"/>
    </source>
</evidence>
<dbReference type="SUPFAM" id="SSF53474">
    <property type="entry name" value="alpha/beta-Hydrolases"/>
    <property type="match status" value="1"/>
</dbReference>
<feature type="region of interest" description="Disordered" evidence="1">
    <location>
        <begin position="18"/>
        <end position="60"/>
    </location>
</feature>
<dbReference type="InterPro" id="IPR002469">
    <property type="entry name" value="Peptidase_S9B_N"/>
</dbReference>
<feature type="region of interest" description="Disordered" evidence="1">
    <location>
        <begin position="294"/>
        <end position="324"/>
    </location>
</feature>
<reference evidence="4" key="3">
    <citation type="journal article" date="2013" name="Nucleic Acids Res.">
        <title>The genome of Anopheles darlingi, the main neotropical malaria vector.</title>
        <authorList>
            <person name="Marinotti O."/>
            <person name="Cerqueira G.C."/>
            <person name="de Almeida L.G."/>
            <person name="Ferro M.I."/>
            <person name="Loreto E.L."/>
            <person name="Zaha A."/>
            <person name="Teixeira S.M."/>
            <person name="Wespiser A.R."/>
            <person name="Almeida E Silva A."/>
            <person name="Schlindwein A.D."/>
            <person name="Pacheco A.C."/>
            <person name="Silva A.L."/>
            <person name="Graveley B.R."/>
            <person name="Walenz B.P."/>
            <person name="Lima Bde A."/>
            <person name="Ribeiro C.A."/>
            <person name="Nunes-Silva C.G."/>
            <person name="de Carvalho C.R."/>
            <person name="Soares C.M."/>
            <person name="de Menezes C.B."/>
            <person name="Matiolli C."/>
            <person name="Caffrey D."/>
            <person name="Araujo D.A."/>
            <person name="de Oliveira D.M."/>
            <person name="Golenbock D."/>
            <person name="Grisard E.C."/>
            <person name="Fantinatti-Garboggini F."/>
            <person name="de Carvalho F.M."/>
            <person name="Barcellos F.G."/>
            <person name="Prosdocimi F."/>
            <person name="May G."/>
            <person name="Azevedo Junior G.M."/>
            <person name="Guimaraes G.M."/>
            <person name="Goldman G.H."/>
            <person name="Padilha I.Q."/>
            <person name="Batista Jda S."/>
            <person name="Ferro J.A."/>
            <person name="Ribeiro J.M."/>
            <person name="Fietto J.L."/>
            <person name="Dabbas K.M."/>
            <person name="Cerdeira L."/>
            <person name="Agnez-Lima L.F."/>
            <person name="Brocchi M."/>
            <person name="de Carvalho M.O."/>
            <person name="Teixeira Mde M."/>
            <person name="Diniz Maia Mde M."/>
            <person name="Goldman M.H."/>
            <person name="Cruz Schneider M.P."/>
            <person name="Felipe M.S."/>
            <person name="Hungria M."/>
            <person name="Nicolas M.F."/>
            <person name="Pereira M."/>
            <person name="Montes M.A."/>
            <person name="Cantao M.E."/>
            <person name="Vincentz M."/>
            <person name="Rafael M.S."/>
            <person name="Silverman N."/>
            <person name="Stoco P.H."/>
            <person name="Souza R.C."/>
            <person name="Vicentini R."/>
            <person name="Gazzinelli R.T."/>
            <person name="Neves Rde O."/>
            <person name="Silva R."/>
            <person name="Astolfi-Filho S."/>
            <person name="Maciel T.E."/>
            <person name="Urmenyi T.P."/>
            <person name="Tadei W.P."/>
            <person name="Camargo E.P."/>
            <person name="de Vasconcelos A.T."/>
        </authorList>
    </citation>
    <scope>NUCLEOTIDE SEQUENCE</scope>
</reference>
<dbReference type="PANTHER" id="PTHR11731">
    <property type="entry name" value="PROTEASE FAMILY S9B,C DIPEPTIDYL-PEPTIDASE IV-RELATED"/>
    <property type="match status" value="1"/>
</dbReference>
<proteinExistence type="predicted"/>
<keyword evidence="6" id="KW-1185">Reference proteome</keyword>
<dbReference type="InterPro" id="IPR001375">
    <property type="entry name" value="Peptidase_S9_cat"/>
</dbReference>
<reference evidence="4" key="2">
    <citation type="submission" date="2010-05" db="EMBL/GenBank/DDBJ databases">
        <authorList>
            <person name="Almeida L.G."/>
            <person name="Nicolas M.F."/>
            <person name="Souza R.C."/>
            <person name="Vasconcelos A.T.R."/>
        </authorList>
    </citation>
    <scope>NUCLEOTIDE SEQUENCE</scope>
</reference>
<feature type="region of interest" description="Disordered" evidence="1">
    <location>
        <begin position="73"/>
        <end position="117"/>
    </location>
</feature>
<feature type="region of interest" description="Disordered" evidence="1">
    <location>
        <begin position="666"/>
        <end position="687"/>
    </location>
</feature>
<dbReference type="eggNOG" id="KOG2100">
    <property type="taxonomic scope" value="Eukaryota"/>
</dbReference>
<dbReference type="Gene3D" id="2.140.10.30">
    <property type="entry name" value="Dipeptidylpeptidase IV, N-terminal domain"/>
    <property type="match status" value="3"/>
</dbReference>
<feature type="compositionally biased region" description="Polar residues" evidence="1">
    <location>
        <begin position="18"/>
        <end position="45"/>
    </location>
</feature>
<dbReference type="GO" id="GO:0005886">
    <property type="term" value="C:plasma membrane"/>
    <property type="evidence" value="ECO:0007669"/>
    <property type="project" value="TreeGrafter"/>
</dbReference>
<sequence length="1069" mass="118283">MLDLVGVEVAVARNATYSPATPCSSQPPVCATYNPQSTHPATENPQMSQQQQQHRSHQKRTLVESFPFRATRQAPNLELEDLNPSIPGSVFSSSSSSSSSSSRSSYFPDGGQDDEWKMNTVQSTGHATVRNKKDSQFEIESSKLHGRRISLYDIKSGRYDWNARNGSWINRYEYVFINAEGGLTSLHIGRTGAPGGSFRFEKLMNNATFRQLNVNSYDVSPDRNFVLLYAASGHALQFNRSFYIYDLATSNVFPLSVKEGDQQAPLLQHVLWAPNASVAAAGVFGGGTDRGGYWATSGEKGHHQQQQQHHHQHQQQPTGPASSSQGIAFVHHGDIYYKPRVQYDLICRITTNGNDVPQISMPQYIYPFTIAGNDGYVLNGVPDWLYANVPELKGPTLLFSPNGKFLSFLSFNVSGVQQYQYLWYGDGQPYPKIRNIRYPKVHSPNPHVTVSVVDLGVLKYSQSSQKQIGVPAHIGAADSYVGGLRWLSSTELSVTYASRNQSQAHVLLCRAPEFNCIEVFQEKAVANSWVLIGETPLFIGGKLAGGEAGLLEPDTRSVLQDPAGAGGGGSTVPKHLYMLKRLNVRDGSHGYYRHLVLVLLGTKRTITLTMGQFEVTEILGYDERRRLVYFMAAPYHKPGQRHLYKIPLGLDQETVATMDGAAAAAGTGTGTAAEEGSSEGTASGANRAGSANASDVMLLRPYGSAVPYCVTCGSGRRGSSGPTSDAHGGDDVGYAGGDKQANNCLFNRVVFNEDYTYYVQECLGPDSPSTYLVEAASERKVRVLNDGNELREQLAQLAKPQILTFSVQIKYDFNAQVKLFLPPGVKEDDDLQLPLILHVDATPERQLVSEQYSVDWNWYLSSHQSYIIAQIDARGSGFQGESLKTQIRGRVSIEVEDQLAVLMYLRDNLKLVDPNRICVYGKGYGGYIAMQMLAMDSNQVVKCVAAISPIVSFRYYHSFFTERYVLQQDDAERSLIESDLSTKVASLASKNFLLIHSTADCMVHEQHAALLTRSLVNQGIIFRHQMYVDEDHEYQSVSEHLFHTIETYIEENFGNDNQDWTTAFFLSKT</sequence>
<evidence type="ECO:0000259" key="3">
    <source>
        <dbReference type="Pfam" id="PF00930"/>
    </source>
</evidence>
<dbReference type="VEuPathDB" id="VectorBase:ADAC003736"/>
<dbReference type="Pfam" id="PF00930">
    <property type="entry name" value="DPPIV_N"/>
    <property type="match status" value="1"/>
</dbReference>
<dbReference type="InterPro" id="IPR050278">
    <property type="entry name" value="Serine_Prot_S9B/DPPIV"/>
</dbReference>
<dbReference type="Proteomes" id="UP000000673">
    <property type="component" value="Unassembled WGS sequence"/>
</dbReference>
<reference evidence="5" key="4">
    <citation type="submission" date="2015-06" db="UniProtKB">
        <authorList>
            <consortium name="EnsemblMetazoa"/>
        </authorList>
    </citation>
    <scope>IDENTIFICATION</scope>
</reference>
<evidence type="ECO:0000313" key="4">
    <source>
        <dbReference type="EMBL" id="ETN64522.1"/>
    </source>
</evidence>
<feature type="domain" description="Peptidase S9 prolyl oligopeptidase catalytic" evidence="2">
    <location>
        <begin position="853"/>
        <end position="1055"/>
    </location>
</feature>
<dbReference type="Gene3D" id="3.40.50.1820">
    <property type="entry name" value="alpha/beta hydrolase"/>
    <property type="match status" value="1"/>
</dbReference>
<gene>
    <name evidence="4" type="ORF">AND_003736</name>
</gene>
<dbReference type="EMBL" id="ADMH02000984">
    <property type="protein sequence ID" value="ETN64522.1"/>
    <property type="molecule type" value="Genomic_DNA"/>
</dbReference>
<dbReference type="Pfam" id="PF00326">
    <property type="entry name" value="Peptidase_S9"/>
    <property type="match status" value="1"/>
</dbReference>
<dbReference type="GO" id="GO:0008236">
    <property type="term" value="F:serine-type peptidase activity"/>
    <property type="evidence" value="ECO:0007669"/>
    <property type="project" value="InterPro"/>
</dbReference>
<protein>
    <submittedName>
        <fullName evidence="4">Dipeptidyl-peptidase</fullName>
    </submittedName>
</protein>
<dbReference type="PANTHER" id="PTHR11731:SF135">
    <property type="entry name" value="INACTIVE DIPEPTIDYL PEPTIDASE 10-LIKE PROTEIN"/>
    <property type="match status" value="1"/>
</dbReference>
<dbReference type="EnsemblMetazoa" id="ADAC003736-RA">
    <property type="protein sequence ID" value="ADAC003736-PA"/>
    <property type="gene ID" value="ADAC003736"/>
</dbReference>
<reference evidence="4 6" key="1">
    <citation type="journal article" date="2010" name="BMC Genomics">
        <title>Combination of measures distinguishes pre-miRNAs from other stem-loops in the genome of the newly sequenced Anopheles darlingi.</title>
        <authorList>
            <person name="Mendes N.D."/>
            <person name="Freitas A.T."/>
            <person name="Vasconcelos A.T."/>
            <person name="Sagot M.F."/>
        </authorList>
    </citation>
    <scope>NUCLEOTIDE SEQUENCE</scope>
</reference>
<organism evidence="4">
    <name type="scientific">Anopheles darlingi</name>
    <name type="common">Mosquito</name>
    <dbReference type="NCBI Taxonomy" id="43151"/>
    <lineage>
        <taxon>Eukaryota</taxon>
        <taxon>Metazoa</taxon>
        <taxon>Ecdysozoa</taxon>
        <taxon>Arthropoda</taxon>
        <taxon>Hexapoda</taxon>
        <taxon>Insecta</taxon>
        <taxon>Pterygota</taxon>
        <taxon>Neoptera</taxon>
        <taxon>Endopterygota</taxon>
        <taxon>Diptera</taxon>
        <taxon>Nematocera</taxon>
        <taxon>Culicoidea</taxon>
        <taxon>Culicidae</taxon>
        <taxon>Anophelinae</taxon>
        <taxon>Anopheles</taxon>
    </lineage>
</organism>
<dbReference type="GO" id="GO:0006508">
    <property type="term" value="P:proteolysis"/>
    <property type="evidence" value="ECO:0007669"/>
    <property type="project" value="InterPro"/>
</dbReference>
<name>W5JJG7_ANODA</name>
<dbReference type="FunCoup" id="W5JJG7">
    <property type="interactions" value="113"/>
</dbReference>
<feature type="compositionally biased region" description="Low complexity" evidence="1">
    <location>
        <begin position="92"/>
        <end position="105"/>
    </location>
</feature>